<dbReference type="Pfam" id="PF04375">
    <property type="entry name" value="HemX"/>
    <property type="match status" value="1"/>
</dbReference>
<gene>
    <name evidence="4" type="ORF">B7T07_00235</name>
</gene>
<protein>
    <submittedName>
        <fullName evidence="4">Uroporphyrinogen-III C-methyltransferase</fullName>
    </submittedName>
</protein>
<evidence type="ECO:0000256" key="2">
    <source>
        <dbReference type="SAM" id="MobiDB-lite"/>
    </source>
</evidence>
<dbReference type="AlphaFoldDB" id="A0A2S9U9R5"/>
<dbReference type="GeneID" id="56732408"/>
<name>A0A2S9U9R5_CROSK</name>
<keyword evidence="1" id="KW-0175">Coiled coil</keyword>
<evidence type="ECO:0000313" key="5">
    <source>
        <dbReference type="Proteomes" id="UP000244856"/>
    </source>
</evidence>
<dbReference type="KEGG" id="csj:CSK29544_00717"/>
<dbReference type="EMBL" id="NCTU01000001">
    <property type="protein sequence ID" value="PUW07798.1"/>
    <property type="molecule type" value="Genomic_DNA"/>
</dbReference>
<feature type="region of interest" description="Disordered" evidence="2">
    <location>
        <begin position="1"/>
        <end position="34"/>
    </location>
</feature>
<dbReference type="RefSeq" id="WP_014729815.1">
    <property type="nucleotide sequence ID" value="NZ_CP011047.1"/>
</dbReference>
<evidence type="ECO:0000256" key="3">
    <source>
        <dbReference type="SAM" id="Phobius"/>
    </source>
</evidence>
<dbReference type="PANTHER" id="PTHR38043:SF1">
    <property type="entry name" value="PROTEIN HEMX"/>
    <property type="match status" value="1"/>
</dbReference>
<comment type="caution">
    <text evidence="4">The sequence shown here is derived from an EMBL/GenBank/DDBJ whole genome shotgun (WGS) entry which is preliminary data.</text>
</comment>
<feature type="coiled-coil region" evidence="1">
    <location>
        <begin position="88"/>
        <end position="122"/>
    </location>
</feature>
<keyword evidence="3" id="KW-1133">Transmembrane helix</keyword>
<evidence type="ECO:0000256" key="1">
    <source>
        <dbReference type="SAM" id="Coils"/>
    </source>
</evidence>
<feature type="transmembrane region" description="Helical" evidence="3">
    <location>
        <begin position="37"/>
        <end position="58"/>
    </location>
</feature>
<reference evidence="4 5" key="1">
    <citation type="submission" date="2017-04" db="EMBL/GenBank/DDBJ databases">
        <title>Cronobacter sakazakii, ST83 Lineage Isolates.</title>
        <authorList>
            <person name="Chase H."/>
            <person name="Tall B."/>
            <person name="Gopinath G."/>
            <person name="Lehner A."/>
        </authorList>
    </citation>
    <scope>NUCLEOTIDE SEQUENCE [LARGE SCALE GENOMIC DNA]</scope>
    <source>
        <strain evidence="4 5">MOD1_Comp15</strain>
    </source>
</reference>
<feature type="compositionally biased region" description="Low complexity" evidence="2">
    <location>
        <begin position="7"/>
        <end position="22"/>
    </location>
</feature>
<accession>A0A2S9U9R5</accession>
<keyword evidence="3" id="KW-0472">Membrane</keyword>
<dbReference type="InterPro" id="IPR007470">
    <property type="entry name" value="HemX"/>
</dbReference>
<feature type="region of interest" description="Disordered" evidence="2">
    <location>
        <begin position="370"/>
        <end position="398"/>
    </location>
</feature>
<keyword evidence="3" id="KW-0812">Transmembrane</keyword>
<dbReference type="Proteomes" id="UP000244856">
    <property type="component" value="Unassembled WGS sequence"/>
</dbReference>
<organism evidence="4 5">
    <name type="scientific">Cronobacter sakazakii</name>
    <name type="common">Enterobacter sakazakii</name>
    <dbReference type="NCBI Taxonomy" id="28141"/>
    <lineage>
        <taxon>Bacteria</taxon>
        <taxon>Pseudomonadati</taxon>
        <taxon>Pseudomonadota</taxon>
        <taxon>Gammaproteobacteria</taxon>
        <taxon>Enterobacterales</taxon>
        <taxon>Enterobacteriaceae</taxon>
        <taxon>Cronobacter</taxon>
    </lineage>
</organism>
<sequence length="398" mass="43510">MTEQQHTPATVEETPQVVETTPQPEPTAKKDRSGKTALVLSAVAIAIALATGAGLWTWSKKQADTQNANSDTLATQLTSLQNQQQAQKAEFEKTLKAQADALAAATRQQEAMARELDEVQKKVATISGSDAKTWQLAQADFLVKLAGRKLWSDQDATTAAALLKSADASLADMNDPSLITARRALTDDIAALASVTQVDYDGIILKLNQLSNQVDNLRLADNDSDDAPMDSDGSELSSSLSEWRQNLVKSWHNFMDSFITIRRRDETAVPLLAPNQDIYLRENIRSRLLVAAQAVPRHQDEIYKQSLDNVSTWVRAYYDTSDAGTKAFLESIDNLAQQNISMDLPETLQSQAILEKLMQTRVRNLMAQPSVPGDAAVPQVDDPRTQAPADAAPTQGEQ</sequence>
<evidence type="ECO:0000313" key="4">
    <source>
        <dbReference type="EMBL" id="PUW07798.1"/>
    </source>
</evidence>
<dbReference type="NCBIfam" id="NF008173">
    <property type="entry name" value="PRK10920.1"/>
    <property type="match status" value="1"/>
</dbReference>
<dbReference type="PANTHER" id="PTHR38043">
    <property type="entry name" value="PROTEIN HEMX"/>
    <property type="match status" value="1"/>
</dbReference>
<proteinExistence type="predicted"/>